<evidence type="ECO:0000313" key="1">
    <source>
        <dbReference type="EMBL" id="EFB91873.1"/>
    </source>
</evidence>
<accession>A0ABM9ZY35</accession>
<evidence type="ECO:0000313" key="2">
    <source>
        <dbReference type="Proteomes" id="UP000006462"/>
    </source>
</evidence>
<evidence type="ECO:0008006" key="3">
    <source>
        <dbReference type="Google" id="ProtNLM"/>
    </source>
</evidence>
<protein>
    <recommendedName>
        <fullName evidence="3">ATP-NAD kinase</fullName>
    </recommendedName>
</protein>
<organism evidence="1 2">
    <name type="scientific">Pyramidobacter piscolens W5455</name>
    <dbReference type="NCBI Taxonomy" id="352165"/>
    <lineage>
        <taxon>Bacteria</taxon>
        <taxon>Thermotogati</taxon>
        <taxon>Synergistota</taxon>
        <taxon>Synergistia</taxon>
        <taxon>Synergistales</taxon>
        <taxon>Dethiosulfovibrionaceae</taxon>
        <taxon>Pyramidobacter</taxon>
    </lineage>
</organism>
<gene>
    <name evidence="1" type="ORF">HMPREF7215_1348</name>
</gene>
<proteinExistence type="predicted"/>
<dbReference type="EMBL" id="ADFP01000011">
    <property type="protein sequence ID" value="EFB91873.1"/>
    <property type="molecule type" value="Genomic_DNA"/>
</dbReference>
<dbReference type="Proteomes" id="UP000006462">
    <property type="component" value="Unassembled WGS sequence"/>
</dbReference>
<feature type="non-terminal residue" evidence="1">
    <location>
        <position position="47"/>
    </location>
</feature>
<reference evidence="1 2" key="1">
    <citation type="submission" date="2009-12" db="EMBL/GenBank/DDBJ databases">
        <authorList>
            <person name="Shrivastava S."/>
            <person name="Madupu R."/>
            <person name="Durkin A.S."/>
            <person name="Torralba M."/>
            <person name="Methe B."/>
            <person name="Sutton G.G."/>
            <person name="Strausberg R.L."/>
            <person name="Nelson K.E."/>
        </authorList>
    </citation>
    <scope>NUCLEOTIDE SEQUENCE [LARGE SCALE GENOMIC DNA]</scope>
    <source>
        <strain evidence="1 2">W5455</strain>
    </source>
</reference>
<sequence length="47" mass="4828">MKIGFFVNPVAGMGGPVALKGTDGAETLRRARSLGAVPRAAERMAQA</sequence>
<comment type="caution">
    <text evidence="1">The sequence shown here is derived from an EMBL/GenBank/DDBJ whole genome shotgun (WGS) entry which is preliminary data.</text>
</comment>
<name>A0ABM9ZY35_9BACT</name>
<keyword evidence="2" id="KW-1185">Reference proteome</keyword>